<name>A0A210QJI0_MIZYE</name>
<dbReference type="GO" id="GO:0035695">
    <property type="term" value="P:mitophagy by internal vacuole formation"/>
    <property type="evidence" value="ECO:0007669"/>
    <property type="project" value="TreeGrafter"/>
</dbReference>
<dbReference type="Proteomes" id="UP000242188">
    <property type="component" value="Unassembled WGS sequence"/>
</dbReference>
<keyword evidence="7" id="KW-1000">Mitochondrion outer membrane</keyword>
<proteinExistence type="inferred from homology"/>
<keyword evidence="8 13" id="KW-0175">Coiled coil</keyword>
<feature type="compositionally biased region" description="Polar residues" evidence="14">
    <location>
        <begin position="192"/>
        <end position="211"/>
    </location>
</feature>
<dbReference type="GO" id="GO:0005759">
    <property type="term" value="C:mitochondrial matrix"/>
    <property type="evidence" value="ECO:0007669"/>
    <property type="project" value="UniProtKB-SubCell"/>
</dbReference>
<evidence type="ECO:0000313" key="16">
    <source>
        <dbReference type="EMBL" id="OWF48928.1"/>
    </source>
</evidence>
<evidence type="ECO:0000256" key="3">
    <source>
        <dbReference type="ARBA" id="ARBA00004496"/>
    </source>
</evidence>
<feature type="coiled-coil region" evidence="13">
    <location>
        <begin position="249"/>
        <end position="283"/>
    </location>
</feature>
<gene>
    <name evidence="16" type="ORF">KP79_PYT12462</name>
</gene>
<keyword evidence="17" id="KW-1185">Reference proteome</keyword>
<evidence type="ECO:0000256" key="7">
    <source>
        <dbReference type="ARBA" id="ARBA00022787"/>
    </source>
</evidence>
<keyword evidence="11" id="KW-0472">Membrane</keyword>
<dbReference type="GO" id="GO:0008289">
    <property type="term" value="F:lipid binding"/>
    <property type="evidence" value="ECO:0007669"/>
    <property type="project" value="UniProtKB-KW"/>
</dbReference>
<evidence type="ECO:0000256" key="4">
    <source>
        <dbReference type="ARBA" id="ARBA00008233"/>
    </source>
</evidence>
<dbReference type="GO" id="GO:0035694">
    <property type="term" value="P:mitochondrial protein catabolic process"/>
    <property type="evidence" value="ECO:0007669"/>
    <property type="project" value="InterPro"/>
</dbReference>
<evidence type="ECO:0000256" key="8">
    <source>
        <dbReference type="ARBA" id="ARBA00023054"/>
    </source>
</evidence>
<dbReference type="EMBL" id="NEDP02003345">
    <property type="protein sequence ID" value="OWF48928.1"/>
    <property type="molecule type" value="Genomic_DNA"/>
</dbReference>
<evidence type="ECO:0000256" key="11">
    <source>
        <dbReference type="ARBA" id="ARBA00023136"/>
    </source>
</evidence>
<accession>A0A210QJI0</accession>
<dbReference type="InterPro" id="IPR031981">
    <property type="entry name" value="MIEAP_C"/>
</dbReference>
<reference evidence="16 17" key="1">
    <citation type="journal article" date="2017" name="Nat. Ecol. Evol.">
        <title>Scallop genome provides insights into evolution of bilaterian karyotype and development.</title>
        <authorList>
            <person name="Wang S."/>
            <person name="Zhang J."/>
            <person name="Jiao W."/>
            <person name="Li J."/>
            <person name="Xun X."/>
            <person name="Sun Y."/>
            <person name="Guo X."/>
            <person name="Huan P."/>
            <person name="Dong B."/>
            <person name="Zhang L."/>
            <person name="Hu X."/>
            <person name="Sun X."/>
            <person name="Wang J."/>
            <person name="Zhao C."/>
            <person name="Wang Y."/>
            <person name="Wang D."/>
            <person name="Huang X."/>
            <person name="Wang R."/>
            <person name="Lv J."/>
            <person name="Li Y."/>
            <person name="Zhang Z."/>
            <person name="Liu B."/>
            <person name="Lu W."/>
            <person name="Hui Y."/>
            <person name="Liang J."/>
            <person name="Zhou Z."/>
            <person name="Hou R."/>
            <person name="Li X."/>
            <person name="Liu Y."/>
            <person name="Li H."/>
            <person name="Ning X."/>
            <person name="Lin Y."/>
            <person name="Zhao L."/>
            <person name="Xing Q."/>
            <person name="Dou J."/>
            <person name="Li Y."/>
            <person name="Mao J."/>
            <person name="Guo H."/>
            <person name="Dou H."/>
            <person name="Li T."/>
            <person name="Mu C."/>
            <person name="Jiang W."/>
            <person name="Fu Q."/>
            <person name="Fu X."/>
            <person name="Miao Y."/>
            <person name="Liu J."/>
            <person name="Yu Q."/>
            <person name="Li R."/>
            <person name="Liao H."/>
            <person name="Li X."/>
            <person name="Kong Y."/>
            <person name="Jiang Z."/>
            <person name="Chourrout D."/>
            <person name="Li R."/>
            <person name="Bao Z."/>
        </authorList>
    </citation>
    <scope>NUCLEOTIDE SEQUENCE [LARGE SCALE GENOMIC DNA]</scope>
    <source>
        <strain evidence="16 17">PY_sf001</strain>
    </source>
</reference>
<evidence type="ECO:0000259" key="15">
    <source>
        <dbReference type="Pfam" id="PF16026"/>
    </source>
</evidence>
<dbReference type="OrthoDB" id="6148910at2759"/>
<dbReference type="AlphaFoldDB" id="A0A210QJI0"/>
<dbReference type="Pfam" id="PF16026">
    <property type="entry name" value="MIEAP"/>
    <property type="match status" value="1"/>
</dbReference>
<feature type="region of interest" description="Disordered" evidence="14">
    <location>
        <begin position="190"/>
        <end position="237"/>
    </location>
</feature>
<evidence type="ECO:0000256" key="9">
    <source>
        <dbReference type="ARBA" id="ARBA00023121"/>
    </source>
</evidence>
<comment type="similarity">
    <text evidence="4">Belongs to the MIEAP family.</text>
</comment>
<evidence type="ECO:0000256" key="2">
    <source>
        <dbReference type="ARBA" id="ARBA00004305"/>
    </source>
</evidence>
<dbReference type="PANTHER" id="PTHR21771">
    <property type="entry name" value="MITOCHONDRIA-EATING PROTEIN-RELATED"/>
    <property type="match status" value="1"/>
</dbReference>
<evidence type="ECO:0000256" key="5">
    <source>
        <dbReference type="ARBA" id="ARBA00019863"/>
    </source>
</evidence>
<evidence type="ECO:0000256" key="6">
    <source>
        <dbReference type="ARBA" id="ARBA00022490"/>
    </source>
</evidence>
<evidence type="ECO:0000256" key="10">
    <source>
        <dbReference type="ARBA" id="ARBA00023128"/>
    </source>
</evidence>
<keyword evidence="10" id="KW-0496">Mitochondrion</keyword>
<keyword evidence="6" id="KW-0963">Cytoplasm</keyword>
<organism evidence="16 17">
    <name type="scientific">Mizuhopecten yessoensis</name>
    <name type="common">Japanese scallop</name>
    <name type="synonym">Patinopecten yessoensis</name>
    <dbReference type="NCBI Taxonomy" id="6573"/>
    <lineage>
        <taxon>Eukaryota</taxon>
        <taxon>Metazoa</taxon>
        <taxon>Spiralia</taxon>
        <taxon>Lophotrochozoa</taxon>
        <taxon>Mollusca</taxon>
        <taxon>Bivalvia</taxon>
        <taxon>Autobranchia</taxon>
        <taxon>Pteriomorphia</taxon>
        <taxon>Pectinida</taxon>
        <taxon>Pectinoidea</taxon>
        <taxon>Pectinidae</taxon>
        <taxon>Mizuhopecten</taxon>
    </lineage>
</organism>
<dbReference type="GO" id="GO:0005741">
    <property type="term" value="C:mitochondrial outer membrane"/>
    <property type="evidence" value="ECO:0007669"/>
    <property type="project" value="UniProtKB-SubCell"/>
</dbReference>
<feature type="compositionally biased region" description="Basic and acidic residues" evidence="14">
    <location>
        <begin position="212"/>
        <end position="237"/>
    </location>
</feature>
<protein>
    <recommendedName>
        <fullName evidence="5">Mitochondria-eating protein</fullName>
    </recommendedName>
    <alternativeName>
        <fullName evidence="12">Spermatogenesis-associated protein 18</fullName>
    </alternativeName>
</protein>
<keyword evidence="9" id="KW-0446">Lipid-binding</keyword>
<comment type="caution">
    <text evidence="16">The sequence shown here is derived from an EMBL/GenBank/DDBJ whole genome shotgun (WGS) entry which is preliminary data.</text>
</comment>
<evidence type="ECO:0000256" key="1">
    <source>
        <dbReference type="ARBA" id="ARBA00004294"/>
    </source>
</evidence>
<comment type="subcellular location">
    <subcellularLocation>
        <location evidence="3">Cytoplasm</location>
    </subcellularLocation>
    <subcellularLocation>
        <location evidence="2">Mitochondrion matrix</location>
    </subcellularLocation>
    <subcellularLocation>
        <location evidence="1">Mitochondrion outer membrane</location>
    </subcellularLocation>
</comment>
<feature type="domain" description="Mitochondria-eating protein C-terminal" evidence="15">
    <location>
        <begin position="307"/>
        <end position="504"/>
    </location>
</feature>
<evidence type="ECO:0000313" key="17">
    <source>
        <dbReference type="Proteomes" id="UP000242188"/>
    </source>
</evidence>
<dbReference type="InterPro" id="IPR026169">
    <property type="entry name" value="MIEAP"/>
</dbReference>
<evidence type="ECO:0000256" key="13">
    <source>
        <dbReference type="SAM" id="Coils"/>
    </source>
</evidence>
<evidence type="ECO:0000256" key="14">
    <source>
        <dbReference type="SAM" id="MobiDB-lite"/>
    </source>
</evidence>
<sequence length="508" mass="58382">MASNYLPPEFDELKKHLMEKPDFLAKKEVKSKWDGLQNCVATKSGNISDAFGKLENEIANNFRITREQLVKRKTYNNLKTSIIAASQAIKNRKHHQGLEAKGKQVTKVQVTKQTNQPLPQKGDDSASIALTRVCQLIEWLLGVLNGRADAKPPDIQKDQQLNEMDTMAYVDAETQIFEVRKKFKELTDNTERNTTVAAGASSTQPETVTTELENRSKQRKIEHERQTQDHDPTHQNERKHYEAIIQDLMGKYDQHVMKLEDKIQTLNQELHSVKEEKEGLLTRMSKMAGDKLTHNNPAITDLSDPNRPQKLAEKYGELYDNEWTDAIDKMNPKKVEKQERVCIDVLLEMLQFCYRECETIADKNLTHLEMICCSFQTHNTQQGKLPEGSEAIKRNLLDAQHGASIFSRRIAVDNVKASLSKHTPLKDKVKQIPLYTEKCIEICWSMVTHNPRLFLLWPDVSKKKQIRFDMFQAYTRSGDTVEYVVWPALLLYQDGPLLRKGTVQPVAR</sequence>
<evidence type="ECO:0000256" key="12">
    <source>
        <dbReference type="ARBA" id="ARBA00032687"/>
    </source>
</evidence>